<organism evidence="1 2">
    <name type="scientific">Aestuariibaculum suncheonense</name>
    <dbReference type="NCBI Taxonomy" id="1028745"/>
    <lineage>
        <taxon>Bacteria</taxon>
        <taxon>Pseudomonadati</taxon>
        <taxon>Bacteroidota</taxon>
        <taxon>Flavobacteriia</taxon>
        <taxon>Flavobacteriales</taxon>
        <taxon>Flavobacteriaceae</taxon>
    </lineage>
</organism>
<name>A0A8J6QA77_9FLAO</name>
<dbReference type="Proteomes" id="UP000602057">
    <property type="component" value="Unassembled WGS sequence"/>
</dbReference>
<dbReference type="RefSeq" id="WP_188214683.1">
    <property type="nucleotide sequence ID" value="NZ_BAABGH010000004.1"/>
</dbReference>
<evidence type="ECO:0000313" key="2">
    <source>
        <dbReference type="Proteomes" id="UP000602057"/>
    </source>
</evidence>
<accession>A0A8J6QA77</accession>
<dbReference type="AlphaFoldDB" id="A0A8J6QA77"/>
<sequence>MNLTDAPLKVRLKIEDANGILLRNDDIEFPIQNEKWKILNTTSGGYINAGTYKIRLESDNMKGLRIEPFEFQ</sequence>
<reference evidence="1" key="1">
    <citation type="journal article" date="2013" name="Int. J. Syst. Evol. Microbiol.">
        <title>Aestuariibaculum suncheonense gen. nov., sp. nov., a marine bacterium of the family Flavobacteriaceae isolated from a tidal flat and emended descriptions of the genera Gaetbulibacter and Tamlana.</title>
        <authorList>
            <person name="Jeong S.H."/>
            <person name="Park M.S."/>
            <person name="Jin H.M."/>
            <person name="Lee K."/>
            <person name="Park W."/>
            <person name="Jeon C.O."/>
        </authorList>
    </citation>
    <scope>NUCLEOTIDE SEQUENCE</scope>
    <source>
        <strain evidence="1">SC17</strain>
    </source>
</reference>
<dbReference type="EMBL" id="JACVXC010000001">
    <property type="protein sequence ID" value="MBD0834198.1"/>
    <property type="molecule type" value="Genomic_DNA"/>
</dbReference>
<comment type="caution">
    <text evidence="1">The sequence shown here is derived from an EMBL/GenBank/DDBJ whole genome shotgun (WGS) entry which is preliminary data.</text>
</comment>
<gene>
    <name evidence="1" type="ORF">ICJ84_01990</name>
</gene>
<evidence type="ECO:0000313" key="1">
    <source>
        <dbReference type="EMBL" id="MBD0834198.1"/>
    </source>
</evidence>
<protein>
    <submittedName>
        <fullName evidence="1">Uncharacterized protein</fullName>
    </submittedName>
</protein>
<proteinExistence type="predicted"/>
<reference evidence="1" key="2">
    <citation type="submission" date="2020-09" db="EMBL/GenBank/DDBJ databases">
        <authorList>
            <person name="Wu Z."/>
        </authorList>
    </citation>
    <scope>NUCLEOTIDE SEQUENCE</scope>
    <source>
        <strain evidence="1">SC17</strain>
    </source>
</reference>
<keyword evidence="2" id="KW-1185">Reference proteome</keyword>